<dbReference type="Proteomes" id="UP000631312">
    <property type="component" value="Unassembled WGS sequence"/>
</dbReference>
<sequence>MVGVACGEAEAGWYAVDLRSSAFDPDRAEGLRLAGRNPPQPGQGYAPLDVIYDGRRLRVRVAEFVALKDAHLWRQRQPATYLLTQLRDGLRAIGDTSLAHDLVAGRLAAAPADPPKIAGFSFAQRQAYASCLAPGVRLVWGPPGTGKTWVLSEAINALAAAGKRVLLVSATNVAVDNALLGVLRHRRHRPGELVRVGAPHLRAIAADPDVSLTNLVRNRLTTVEQRRDQLNQHLLTLRRAADDLAAAENALAGFDPTEHIRIRTLIAKTDQIPHLTAALQQARREHRTGQAALARADELIGVAEAAVADTAETLQALGSIADLNREWTATQNAGDQISVTAMTSRAEADRLAGELRAAMAGTKLQRWRNRNTITALEAGVRTQRSLADEAERRDQHNREVLARVRISTEEQITNLRQRVRYTDEQISQKHAALAKARAYRDAIADQEAGLDERLRAAEAELTAAEATPPPTDAERAAVERAARDDLPRRHEQLLIMRADAATAEASRQRLEQQYAEAQDEFDRLRRDAETELIKKATVVATTLARMRTSKTLLDGPYDVVLIDEVGAATLPEVLLAVSRARTTAILLGDFLQLGAVITGPIKNTKDPDVRRWLFRDVFALTGITVPAEARAHPGCTTLDIQHRFGPQIMNLANTIAYDGQLTAGDEIRDHDPNDPEIVLIDTDDIDDLAEVRPTGPRTGWWPIGVLIARVLADYHRGQGEDVGVLTPYKHQAEATLEAFRDREHDDNNPTDVGTAHRFQGRQFDIAVFDLVEDGTTPRWMAAAGPHEGSFGRDGLRLFTVAITRTKHRLYLIGSRNLIIDAAPGTALGAIAALGTTVRTVPARLLLGLPADPRDTRRQASLGLVGKDLADILAQHVRITAIQDERQFYETFTTHLRSAQHSLWIWATWTASRLTKVLPAIADVASRGVKTVVFVRDSSDHNQGQPLYQQQVTVLRTVVPAVVEVFKMHQKIIVIDERIVLFGSLNALSQSSSREVMLVMEGEHFARKLLDHEQARAISAPPTCGACGNATLVLHRTIRQGFFWRCYAQTGVAGPGGRPARCRWETSLTSQHGARR</sequence>
<comment type="caution">
    <text evidence="8">The sequence shown here is derived from an EMBL/GenBank/DDBJ whole genome shotgun (WGS) entry which is preliminary data.</text>
</comment>
<dbReference type="Pfam" id="PF13086">
    <property type="entry name" value="AAA_11"/>
    <property type="match status" value="1"/>
</dbReference>
<dbReference type="SUPFAM" id="SSF52540">
    <property type="entry name" value="P-loop containing nucleoside triphosphate hydrolases"/>
    <property type="match status" value="2"/>
</dbReference>
<dbReference type="PROSITE" id="PS50035">
    <property type="entry name" value="PLD"/>
    <property type="match status" value="1"/>
</dbReference>
<dbReference type="PANTHER" id="PTHR43788">
    <property type="entry name" value="DNA2/NAM7 HELICASE FAMILY MEMBER"/>
    <property type="match status" value="1"/>
</dbReference>
<dbReference type="InterPro" id="IPR025202">
    <property type="entry name" value="PLD-like_dom"/>
</dbReference>
<keyword evidence="6" id="KW-0175">Coiled coil</keyword>
<keyword evidence="5" id="KW-0067">ATP-binding</keyword>
<feature type="coiled-coil region" evidence="6">
    <location>
        <begin position="493"/>
        <end position="534"/>
    </location>
</feature>
<keyword evidence="3" id="KW-0378">Hydrolase</keyword>
<dbReference type="Pfam" id="PF13091">
    <property type="entry name" value="PLDc_2"/>
    <property type="match status" value="1"/>
</dbReference>
<keyword evidence="9" id="KW-1185">Reference proteome</keyword>
<evidence type="ECO:0000256" key="6">
    <source>
        <dbReference type="SAM" id="Coils"/>
    </source>
</evidence>
<evidence type="ECO:0000256" key="3">
    <source>
        <dbReference type="ARBA" id="ARBA00022801"/>
    </source>
</evidence>
<evidence type="ECO:0000256" key="2">
    <source>
        <dbReference type="ARBA" id="ARBA00022741"/>
    </source>
</evidence>
<dbReference type="InterPro" id="IPR003593">
    <property type="entry name" value="AAA+_ATPase"/>
</dbReference>
<evidence type="ECO:0000313" key="8">
    <source>
        <dbReference type="EMBL" id="GIE43395.1"/>
    </source>
</evidence>
<dbReference type="InterPro" id="IPR041679">
    <property type="entry name" value="DNA2/NAM7-like_C"/>
</dbReference>
<keyword evidence="2" id="KW-0547">Nucleotide-binding</keyword>
<dbReference type="PANTHER" id="PTHR43788:SF8">
    <property type="entry name" value="DNA-BINDING PROTEIN SMUBP-2"/>
    <property type="match status" value="1"/>
</dbReference>
<evidence type="ECO:0000256" key="4">
    <source>
        <dbReference type="ARBA" id="ARBA00022806"/>
    </source>
</evidence>
<dbReference type="Gene3D" id="3.30.870.10">
    <property type="entry name" value="Endonuclease Chain A"/>
    <property type="match status" value="1"/>
</dbReference>
<dbReference type="InterPro" id="IPR027417">
    <property type="entry name" value="P-loop_NTPase"/>
</dbReference>
<keyword evidence="4" id="KW-0347">Helicase</keyword>
<name>A0ABQ4ARB7_9ACTN</name>
<proteinExistence type="inferred from homology"/>
<dbReference type="Pfam" id="PF13087">
    <property type="entry name" value="AAA_12"/>
    <property type="match status" value="1"/>
</dbReference>
<dbReference type="Gene3D" id="3.40.50.300">
    <property type="entry name" value="P-loop containing nucleotide triphosphate hydrolases"/>
    <property type="match status" value="3"/>
</dbReference>
<evidence type="ECO:0000259" key="7">
    <source>
        <dbReference type="PROSITE" id="PS50035"/>
    </source>
</evidence>
<dbReference type="SUPFAM" id="SSF56024">
    <property type="entry name" value="Phospholipase D/nuclease"/>
    <property type="match status" value="1"/>
</dbReference>
<dbReference type="InterPro" id="IPR041677">
    <property type="entry name" value="DNA2/NAM7_AAA_11"/>
</dbReference>
<evidence type="ECO:0000313" key="9">
    <source>
        <dbReference type="Proteomes" id="UP000631312"/>
    </source>
</evidence>
<dbReference type="SMART" id="SM00382">
    <property type="entry name" value="AAA"/>
    <property type="match status" value="1"/>
</dbReference>
<evidence type="ECO:0000256" key="1">
    <source>
        <dbReference type="ARBA" id="ARBA00007913"/>
    </source>
</evidence>
<comment type="similarity">
    <text evidence="1">Belongs to the DNA2/NAM7 helicase family.</text>
</comment>
<organism evidence="8 9">
    <name type="scientific">Actinoplanes lobatus</name>
    <dbReference type="NCBI Taxonomy" id="113568"/>
    <lineage>
        <taxon>Bacteria</taxon>
        <taxon>Bacillati</taxon>
        <taxon>Actinomycetota</taxon>
        <taxon>Actinomycetes</taxon>
        <taxon>Micromonosporales</taxon>
        <taxon>Micromonosporaceae</taxon>
        <taxon>Actinoplanes</taxon>
    </lineage>
</organism>
<protein>
    <recommendedName>
        <fullName evidence="7">PLD phosphodiesterase domain-containing protein</fullName>
    </recommendedName>
</protein>
<feature type="domain" description="PLD phosphodiesterase" evidence="7">
    <location>
        <begin position="963"/>
        <end position="990"/>
    </location>
</feature>
<evidence type="ECO:0000256" key="5">
    <source>
        <dbReference type="ARBA" id="ARBA00022840"/>
    </source>
</evidence>
<dbReference type="InterPro" id="IPR050534">
    <property type="entry name" value="Coronavir_polyprotein_1ab"/>
</dbReference>
<feature type="coiled-coil region" evidence="6">
    <location>
        <begin position="220"/>
        <end position="250"/>
    </location>
</feature>
<gene>
    <name evidence="8" type="ORF">Alo02nite_62930</name>
</gene>
<dbReference type="InterPro" id="IPR001736">
    <property type="entry name" value="PLipase_D/transphosphatidylase"/>
</dbReference>
<dbReference type="EMBL" id="BOMP01000106">
    <property type="protein sequence ID" value="GIE43395.1"/>
    <property type="molecule type" value="Genomic_DNA"/>
</dbReference>
<reference evidence="8 9" key="1">
    <citation type="submission" date="2021-01" db="EMBL/GenBank/DDBJ databases">
        <title>Whole genome shotgun sequence of Actinoplanes lobatus NBRC 12513.</title>
        <authorList>
            <person name="Komaki H."/>
            <person name="Tamura T."/>
        </authorList>
    </citation>
    <scope>NUCLEOTIDE SEQUENCE [LARGE SCALE GENOMIC DNA]</scope>
    <source>
        <strain evidence="8 9">NBRC 12513</strain>
    </source>
</reference>
<accession>A0ABQ4ARB7</accession>